<organism evidence="6 7">
    <name type="scientific">Nocardioides simplex</name>
    <name type="common">Arthrobacter simplex</name>
    <dbReference type="NCBI Taxonomy" id="2045"/>
    <lineage>
        <taxon>Bacteria</taxon>
        <taxon>Bacillati</taxon>
        <taxon>Actinomycetota</taxon>
        <taxon>Actinomycetes</taxon>
        <taxon>Propionibacteriales</taxon>
        <taxon>Nocardioidaceae</taxon>
        <taxon>Pimelobacter</taxon>
    </lineage>
</organism>
<accession>A0A7J5DQZ9</accession>
<dbReference type="InterPro" id="IPR000847">
    <property type="entry name" value="LysR_HTH_N"/>
</dbReference>
<gene>
    <name evidence="6" type="ORF">F9L07_27250</name>
</gene>
<dbReference type="PROSITE" id="PS50931">
    <property type="entry name" value="HTH_LYSR"/>
    <property type="match status" value="1"/>
</dbReference>
<dbReference type="GO" id="GO:0032993">
    <property type="term" value="C:protein-DNA complex"/>
    <property type="evidence" value="ECO:0007669"/>
    <property type="project" value="TreeGrafter"/>
</dbReference>
<evidence type="ECO:0000256" key="1">
    <source>
        <dbReference type="ARBA" id="ARBA00009437"/>
    </source>
</evidence>
<dbReference type="Gene3D" id="1.10.10.10">
    <property type="entry name" value="Winged helix-like DNA-binding domain superfamily/Winged helix DNA-binding domain"/>
    <property type="match status" value="1"/>
</dbReference>
<evidence type="ECO:0000259" key="5">
    <source>
        <dbReference type="PROSITE" id="PS50931"/>
    </source>
</evidence>
<dbReference type="InterPro" id="IPR005119">
    <property type="entry name" value="LysR_subst-bd"/>
</dbReference>
<dbReference type="Pfam" id="PF03466">
    <property type="entry name" value="LysR_substrate"/>
    <property type="match status" value="1"/>
</dbReference>
<feature type="domain" description="HTH lysR-type" evidence="5">
    <location>
        <begin position="33"/>
        <end position="90"/>
    </location>
</feature>
<dbReference type="SUPFAM" id="SSF46785">
    <property type="entry name" value="Winged helix' DNA-binding domain"/>
    <property type="match status" value="1"/>
</dbReference>
<reference evidence="6 7" key="1">
    <citation type="submission" date="2019-09" db="EMBL/GenBank/DDBJ databases">
        <title>Pimelobacter sp. isolated from Paulinella.</title>
        <authorList>
            <person name="Jeong S.E."/>
        </authorList>
    </citation>
    <scope>NUCLEOTIDE SEQUENCE [LARGE SCALE GENOMIC DNA]</scope>
    <source>
        <strain evidence="6 7">Pch-N</strain>
    </source>
</reference>
<evidence type="ECO:0000313" key="6">
    <source>
        <dbReference type="EMBL" id="KAB2807189.1"/>
    </source>
</evidence>
<dbReference type="GO" id="GO:0003700">
    <property type="term" value="F:DNA-binding transcription factor activity"/>
    <property type="evidence" value="ECO:0007669"/>
    <property type="project" value="InterPro"/>
</dbReference>
<dbReference type="Proteomes" id="UP000449906">
    <property type="component" value="Unassembled WGS sequence"/>
</dbReference>
<proteinExistence type="inferred from homology"/>
<keyword evidence="2" id="KW-0805">Transcription regulation</keyword>
<dbReference type="EMBL" id="WBVM01000006">
    <property type="protein sequence ID" value="KAB2807189.1"/>
    <property type="molecule type" value="Genomic_DNA"/>
</dbReference>
<dbReference type="InterPro" id="IPR036390">
    <property type="entry name" value="WH_DNA-bd_sf"/>
</dbReference>
<dbReference type="PANTHER" id="PTHR30346:SF28">
    <property type="entry name" value="HTH-TYPE TRANSCRIPTIONAL REGULATOR CYNR"/>
    <property type="match status" value="1"/>
</dbReference>
<evidence type="ECO:0000256" key="2">
    <source>
        <dbReference type="ARBA" id="ARBA00023015"/>
    </source>
</evidence>
<comment type="similarity">
    <text evidence="1">Belongs to the LysR transcriptional regulatory family.</text>
</comment>
<dbReference type="Gene3D" id="3.40.190.290">
    <property type="match status" value="1"/>
</dbReference>
<sequence length="325" mass="35561">MSLVHPTTLRQGRSCVQCDQQRISIRSAYPHRVRIRDLEWLVALADHQHVTDTAAILGVTQPTLSRTLARAEDELGVRLFERVPDGLTTTPNGAFVVDAARDLVARYRQLTTELEARLDPDRGIVRLAFLDSMATSLVPRILRGFHQQAPGVRVELSQEPAHAMRRDLAAGAVDLAITSVRPDGAYAWTTLQHERLVLIVPPTHRLRTRKRIDLRDLAAEELVTTPLGFGFRTLVDGLLADAGVTMTVSFESADLATIEGLVAAGLGVAVVPEAFVGLSGTVGIALTGANARRTVGMTWRTDRELEPAAARFRDFVVQWDATSPD</sequence>
<dbReference type="PANTHER" id="PTHR30346">
    <property type="entry name" value="TRANSCRIPTIONAL DUAL REGULATOR HCAR-RELATED"/>
    <property type="match status" value="1"/>
</dbReference>
<dbReference type="InterPro" id="IPR036388">
    <property type="entry name" value="WH-like_DNA-bd_sf"/>
</dbReference>
<keyword evidence="3" id="KW-0238">DNA-binding</keyword>
<dbReference type="GO" id="GO:0003677">
    <property type="term" value="F:DNA binding"/>
    <property type="evidence" value="ECO:0007669"/>
    <property type="project" value="UniProtKB-KW"/>
</dbReference>
<evidence type="ECO:0000313" key="7">
    <source>
        <dbReference type="Proteomes" id="UP000449906"/>
    </source>
</evidence>
<comment type="caution">
    <text evidence="6">The sequence shown here is derived from an EMBL/GenBank/DDBJ whole genome shotgun (WGS) entry which is preliminary data.</text>
</comment>
<dbReference type="Pfam" id="PF00126">
    <property type="entry name" value="HTH_1"/>
    <property type="match status" value="1"/>
</dbReference>
<dbReference type="CDD" id="cd08434">
    <property type="entry name" value="PBP2_GltC_like"/>
    <property type="match status" value="1"/>
</dbReference>
<dbReference type="SUPFAM" id="SSF53850">
    <property type="entry name" value="Periplasmic binding protein-like II"/>
    <property type="match status" value="1"/>
</dbReference>
<dbReference type="AlphaFoldDB" id="A0A7J5DQZ9"/>
<evidence type="ECO:0000256" key="4">
    <source>
        <dbReference type="ARBA" id="ARBA00023163"/>
    </source>
</evidence>
<keyword evidence="4" id="KW-0804">Transcription</keyword>
<evidence type="ECO:0000256" key="3">
    <source>
        <dbReference type="ARBA" id="ARBA00023125"/>
    </source>
</evidence>
<protein>
    <submittedName>
        <fullName evidence="6">LysR family transcriptional regulator</fullName>
    </submittedName>
</protein>
<name>A0A7J5DQZ9_NOCSI</name>